<name>A0A6G1JZ55_9PLEO</name>
<evidence type="ECO:0000256" key="1">
    <source>
        <dbReference type="SAM" id="MobiDB-lite"/>
    </source>
</evidence>
<dbReference type="PANTHER" id="PTHR28058">
    <property type="entry name" value="37S RIBOSOMAL PROTEIN MRP51, MITOCHONDRIAL"/>
    <property type="match status" value="1"/>
</dbReference>
<protein>
    <submittedName>
        <fullName evidence="2">Uncharacterized protein</fullName>
    </submittedName>
</protein>
<dbReference type="OrthoDB" id="3913595at2759"/>
<feature type="region of interest" description="Disordered" evidence="1">
    <location>
        <begin position="25"/>
        <end position="47"/>
    </location>
</feature>
<feature type="region of interest" description="Disordered" evidence="1">
    <location>
        <begin position="479"/>
        <end position="510"/>
    </location>
</feature>
<feature type="compositionally biased region" description="Polar residues" evidence="1">
    <location>
        <begin position="38"/>
        <end position="47"/>
    </location>
</feature>
<dbReference type="GO" id="GO:0070124">
    <property type="term" value="P:mitochondrial translational initiation"/>
    <property type="evidence" value="ECO:0007669"/>
    <property type="project" value="TreeGrafter"/>
</dbReference>
<dbReference type="Proteomes" id="UP000799428">
    <property type="component" value="Unassembled WGS sequence"/>
</dbReference>
<dbReference type="PANTHER" id="PTHR28058:SF1">
    <property type="entry name" value="SMALL RIBOSOMAL SUBUNIT PROTEIN BS1M"/>
    <property type="match status" value="1"/>
</dbReference>
<accession>A0A6G1JZ55</accession>
<organism evidence="2 3">
    <name type="scientific">Pleomassaria siparia CBS 279.74</name>
    <dbReference type="NCBI Taxonomy" id="1314801"/>
    <lineage>
        <taxon>Eukaryota</taxon>
        <taxon>Fungi</taxon>
        <taxon>Dikarya</taxon>
        <taxon>Ascomycota</taxon>
        <taxon>Pezizomycotina</taxon>
        <taxon>Dothideomycetes</taxon>
        <taxon>Pleosporomycetidae</taxon>
        <taxon>Pleosporales</taxon>
        <taxon>Pleomassariaceae</taxon>
        <taxon>Pleomassaria</taxon>
    </lineage>
</organism>
<feature type="region of interest" description="Disordered" evidence="1">
    <location>
        <begin position="180"/>
        <end position="205"/>
    </location>
</feature>
<dbReference type="AlphaFoldDB" id="A0A6G1JZ55"/>
<dbReference type="GO" id="GO:0005763">
    <property type="term" value="C:mitochondrial small ribosomal subunit"/>
    <property type="evidence" value="ECO:0007669"/>
    <property type="project" value="TreeGrafter"/>
</dbReference>
<reference evidence="2" key="1">
    <citation type="journal article" date="2020" name="Stud. Mycol.">
        <title>101 Dothideomycetes genomes: a test case for predicting lifestyles and emergence of pathogens.</title>
        <authorList>
            <person name="Haridas S."/>
            <person name="Albert R."/>
            <person name="Binder M."/>
            <person name="Bloem J."/>
            <person name="Labutti K."/>
            <person name="Salamov A."/>
            <person name="Andreopoulos B."/>
            <person name="Baker S."/>
            <person name="Barry K."/>
            <person name="Bills G."/>
            <person name="Bluhm B."/>
            <person name="Cannon C."/>
            <person name="Castanera R."/>
            <person name="Culley D."/>
            <person name="Daum C."/>
            <person name="Ezra D."/>
            <person name="Gonzalez J."/>
            <person name="Henrissat B."/>
            <person name="Kuo A."/>
            <person name="Liang C."/>
            <person name="Lipzen A."/>
            <person name="Lutzoni F."/>
            <person name="Magnuson J."/>
            <person name="Mondo S."/>
            <person name="Nolan M."/>
            <person name="Ohm R."/>
            <person name="Pangilinan J."/>
            <person name="Park H.-J."/>
            <person name="Ramirez L."/>
            <person name="Alfaro M."/>
            <person name="Sun H."/>
            <person name="Tritt A."/>
            <person name="Yoshinaga Y."/>
            <person name="Zwiers L.-H."/>
            <person name="Turgeon B."/>
            <person name="Goodwin S."/>
            <person name="Spatafora J."/>
            <person name="Crous P."/>
            <person name="Grigoriev I."/>
        </authorList>
    </citation>
    <scope>NUCLEOTIDE SEQUENCE</scope>
    <source>
        <strain evidence="2">CBS 279.74</strain>
    </source>
</reference>
<sequence length="567" mass="62824">MALRRQSLSPTANLLRNSRLFSLPTPLPRPSISEESGIGTQRNNDSATLPYPIHQAIATTPKSLARGDWGFKRPLPSRSYLVQTSNPVVRITQLDTIEHITDFDSAADHVRTREKWEELGIPMMKGMGRMSDEDLTNNALKSAFERNADITSYDIDEGLDEAGMFLKVIRKNAIKNAQSTKTGSYTPFTPPKIQDSQRQSKRWKHDGPWLPGMSADDFTTFINAELSKRRKEFNKILVEFAKNQIYITRQASSSAKMKDEPLPLDPIEAEQMQVQRSKAWSNITEADIAATIRNLRRDAANDPLNSRLVKNLIIPFLHLPPMKVKDTRYGTNVTTATSREHRFTSDTTPSSTHPSAGLGYLRANATLSNHPILGPQALPGPVLARVIQPLHSGSSSEREARLGVAGFVANDEFKAANMQWNRFESTQNMSDVAHIDTETVGGRKLYVQAEFGSVTPTGRVHLQLKRAFGEEVKVVRGELDRQPPTRENFESEGDALSGLVPPPSPLKVSSNAKVLGEGDEEGKMLLQKLLDMSAARDARMGRTKDTREVGKPSPLVQDALSGEEGAR</sequence>
<gene>
    <name evidence="2" type="ORF">K504DRAFT_91527</name>
</gene>
<evidence type="ECO:0000313" key="3">
    <source>
        <dbReference type="Proteomes" id="UP000799428"/>
    </source>
</evidence>
<feature type="region of interest" description="Disordered" evidence="1">
    <location>
        <begin position="534"/>
        <end position="567"/>
    </location>
</feature>
<keyword evidence="3" id="KW-1185">Reference proteome</keyword>
<feature type="compositionally biased region" description="Basic and acidic residues" evidence="1">
    <location>
        <begin position="479"/>
        <end position="489"/>
    </location>
</feature>
<evidence type="ECO:0000313" key="2">
    <source>
        <dbReference type="EMBL" id="KAF2705491.1"/>
    </source>
</evidence>
<dbReference type="InterPro" id="IPR016712">
    <property type="entry name" value="Rbsml_bS1m-like"/>
</dbReference>
<dbReference type="EMBL" id="MU005778">
    <property type="protein sequence ID" value="KAF2705491.1"/>
    <property type="molecule type" value="Genomic_DNA"/>
</dbReference>
<dbReference type="Pfam" id="PF11709">
    <property type="entry name" value="Mit_ribos_Mrp51"/>
    <property type="match status" value="1"/>
</dbReference>
<dbReference type="GO" id="GO:0003735">
    <property type="term" value="F:structural constituent of ribosome"/>
    <property type="evidence" value="ECO:0007669"/>
    <property type="project" value="TreeGrafter"/>
</dbReference>
<feature type="compositionally biased region" description="Basic and acidic residues" evidence="1">
    <location>
        <begin position="534"/>
        <end position="550"/>
    </location>
</feature>
<proteinExistence type="predicted"/>